<name>A0ABS4QGU5_9NOCA</name>
<evidence type="ECO:0000256" key="4">
    <source>
        <dbReference type="ARBA" id="ARBA00022827"/>
    </source>
</evidence>
<sequence>MTTADEHVDVLIVGAGLSGIGAAYHLRKAFPHKSYTILESRENLGGTWDLFRYPGIRSDSDMYTLGYRFRPWLGEKSIADGHTILDYLRDTAVENGIDRHIRYRHKVVRAEWSSAENRWTVRAERGDAGESVTLTADFLLSCAGYYRYDEGYTPDFAGIERFGGAVVHPQHWPEHLDVEGKRVALIGSGATAVTLGPALTDQGAHVTMVQRSPSYVISMPAADPLALRARKFLPPKAAYAVARAKNVALSTAVYQFSQRFPDKMRARIRAWQQRWLPPGYDIDTHFTPRYNPWDQRLCLSPNGDFFRAIRKGKLDVVTDTIETFTETGLQLSSGQTLDADIVITATGLNLQAFGGMDLLVDGETVEMADHLAYKAMMLSDVPNFAFVVGYTNASWTLKADLVSEYVVRLLRHMDDHGYARCVPVHDPSVGKAPLFANFMPGYVLRAAALFPMQGDRAPWKLRMNYLRDRLALRHGSISDSAMRFERAERRDPVPAAG</sequence>
<dbReference type="Proteomes" id="UP001519325">
    <property type="component" value="Unassembled WGS sequence"/>
</dbReference>
<evidence type="ECO:0000313" key="8">
    <source>
        <dbReference type="Proteomes" id="UP001519325"/>
    </source>
</evidence>
<gene>
    <name evidence="7" type="ORF">BJ987_003808</name>
</gene>
<dbReference type="Pfam" id="PF00743">
    <property type="entry name" value="FMO-like"/>
    <property type="match status" value="1"/>
</dbReference>
<proteinExistence type="inferred from homology"/>
<dbReference type="EMBL" id="JAGGMR010000001">
    <property type="protein sequence ID" value="MBP2190907.1"/>
    <property type="molecule type" value="Genomic_DNA"/>
</dbReference>
<dbReference type="InterPro" id="IPR051820">
    <property type="entry name" value="FAD-binding_MO"/>
</dbReference>
<evidence type="ECO:0000256" key="1">
    <source>
        <dbReference type="ARBA" id="ARBA00001974"/>
    </source>
</evidence>
<dbReference type="Gene3D" id="3.50.50.60">
    <property type="entry name" value="FAD/NAD(P)-binding domain"/>
    <property type="match status" value="1"/>
</dbReference>
<dbReference type="Pfam" id="PF13450">
    <property type="entry name" value="NAD_binding_8"/>
    <property type="match status" value="1"/>
</dbReference>
<dbReference type="PRINTS" id="PR00411">
    <property type="entry name" value="PNDRDTASEI"/>
</dbReference>
<dbReference type="InterPro" id="IPR036188">
    <property type="entry name" value="FAD/NAD-bd_sf"/>
</dbReference>
<organism evidence="7 8">
    <name type="scientific">Nocardia goodfellowii</name>
    <dbReference type="NCBI Taxonomy" id="882446"/>
    <lineage>
        <taxon>Bacteria</taxon>
        <taxon>Bacillati</taxon>
        <taxon>Actinomycetota</taxon>
        <taxon>Actinomycetes</taxon>
        <taxon>Mycobacteriales</taxon>
        <taxon>Nocardiaceae</taxon>
        <taxon>Nocardia</taxon>
    </lineage>
</organism>
<evidence type="ECO:0000256" key="5">
    <source>
        <dbReference type="ARBA" id="ARBA00023002"/>
    </source>
</evidence>
<keyword evidence="8" id="KW-1185">Reference proteome</keyword>
<accession>A0ABS4QGU5</accession>
<protein>
    <submittedName>
        <fullName evidence="7">Cation diffusion facilitator CzcD-associated flavoprotein CzcO</fullName>
    </submittedName>
</protein>
<comment type="caution">
    <text evidence="7">The sequence shown here is derived from an EMBL/GenBank/DDBJ whole genome shotgun (WGS) entry which is preliminary data.</text>
</comment>
<dbReference type="PANTHER" id="PTHR43872">
    <property type="entry name" value="MONOOXYGENASE, PUTATIVE (AFU_ORTHOLOGUE AFUA_8G02570)-RELATED"/>
    <property type="match status" value="1"/>
</dbReference>
<keyword evidence="5" id="KW-0560">Oxidoreductase</keyword>
<dbReference type="SUPFAM" id="SSF51905">
    <property type="entry name" value="FAD/NAD(P)-binding domain"/>
    <property type="match status" value="1"/>
</dbReference>
<dbReference type="RefSeq" id="WP_209891737.1">
    <property type="nucleotide sequence ID" value="NZ_JAGGMR010000001.1"/>
</dbReference>
<evidence type="ECO:0000313" key="7">
    <source>
        <dbReference type="EMBL" id="MBP2190907.1"/>
    </source>
</evidence>
<dbReference type="InterPro" id="IPR020946">
    <property type="entry name" value="Flavin_mOase-like"/>
</dbReference>
<comment type="cofactor">
    <cofactor evidence="1">
        <name>FAD</name>
        <dbReference type="ChEBI" id="CHEBI:57692"/>
    </cofactor>
</comment>
<reference evidence="7 8" key="1">
    <citation type="submission" date="2021-03" db="EMBL/GenBank/DDBJ databases">
        <title>Sequencing the genomes of 1000 actinobacteria strains.</title>
        <authorList>
            <person name="Klenk H.-P."/>
        </authorList>
    </citation>
    <scope>NUCLEOTIDE SEQUENCE [LARGE SCALE GENOMIC DNA]</scope>
    <source>
        <strain evidence="7 8">DSM 45516</strain>
    </source>
</reference>
<keyword evidence="6" id="KW-0503">Monooxygenase</keyword>
<comment type="similarity">
    <text evidence="2">Belongs to the FAD-binding monooxygenase family.</text>
</comment>
<evidence type="ECO:0000256" key="2">
    <source>
        <dbReference type="ARBA" id="ARBA00010139"/>
    </source>
</evidence>
<evidence type="ECO:0000256" key="3">
    <source>
        <dbReference type="ARBA" id="ARBA00022630"/>
    </source>
</evidence>
<dbReference type="PANTHER" id="PTHR43872:SF1">
    <property type="entry name" value="MONOOXYGENASE, PUTATIVE (AFU_ORTHOLOGUE AFUA_8G02570)-RELATED"/>
    <property type="match status" value="1"/>
</dbReference>
<keyword evidence="4" id="KW-0274">FAD</keyword>
<keyword evidence="3" id="KW-0285">Flavoprotein</keyword>
<evidence type="ECO:0000256" key="6">
    <source>
        <dbReference type="ARBA" id="ARBA00023033"/>
    </source>
</evidence>